<proteinExistence type="predicted"/>
<protein>
    <submittedName>
        <fullName evidence="1">Uncharacterized protein</fullName>
    </submittedName>
</protein>
<accession>A0A1V0SG84</accession>
<name>A0A1V0SG84_9VIRU</name>
<organism evidence="1">
    <name type="scientific">Hokovirus HKV1</name>
    <dbReference type="NCBI Taxonomy" id="1977638"/>
    <lineage>
        <taxon>Viruses</taxon>
        <taxon>Varidnaviria</taxon>
        <taxon>Bamfordvirae</taxon>
        <taxon>Nucleocytoviricota</taxon>
        <taxon>Megaviricetes</taxon>
        <taxon>Imitervirales</taxon>
        <taxon>Mimiviridae</taxon>
        <taxon>Klosneuvirinae</taxon>
        <taxon>Hokovirus</taxon>
    </lineage>
</organism>
<evidence type="ECO:0000313" key="1">
    <source>
        <dbReference type="EMBL" id="ARF10691.1"/>
    </source>
</evidence>
<gene>
    <name evidence="1" type="ORF">Hokovirus_2_218</name>
</gene>
<reference evidence="1" key="1">
    <citation type="journal article" date="2017" name="Science">
        <title>Giant viruses with an expanded complement of translation system components.</title>
        <authorList>
            <person name="Schulz F."/>
            <person name="Yutin N."/>
            <person name="Ivanova N.N."/>
            <person name="Ortega D.R."/>
            <person name="Lee T.K."/>
            <person name="Vierheilig J."/>
            <person name="Daims H."/>
            <person name="Horn M."/>
            <person name="Wagner M."/>
            <person name="Jensen G.J."/>
            <person name="Kyrpides N.C."/>
            <person name="Koonin E.V."/>
            <person name="Woyke T."/>
        </authorList>
    </citation>
    <scope>NUCLEOTIDE SEQUENCE</scope>
    <source>
        <strain evidence="1">HKV1</strain>
    </source>
</reference>
<sequence>MEFNFYHYITFTQKTTLSKVNNLLSYFYSYELLPKNNDVLIFPKIIVKKHVHYYDLNAYVLDFHGVIVDNIPYRCIFICYLFKINKKLIDDINNNCKCSKCNKKIPSFFKCLCLKTLQNYDTYEDQNLHNNIFTQINKLISTSLNNNFITLSIIDIINNGYYDNWPFIYPKYKKQYLDKYDWFITENDHNYFKIKNLLKKNDINDIYYLIAKHQDFLYLDKWIISILYFYNNKMNKLQQYICAEAYIHKICNDIKIITHIKKFCQCHNCNNIFSLFNNKCLKNNMINSQVLINTLKYMKIIKEEEIIKNDNIITI</sequence>
<dbReference type="EMBL" id="KY684104">
    <property type="protein sequence ID" value="ARF10691.1"/>
    <property type="molecule type" value="Genomic_DNA"/>
</dbReference>